<proteinExistence type="inferred from homology"/>
<evidence type="ECO:0000259" key="2">
    <source>
        <dbReference type="Pfam" id="PF01425"/>
    </source>
</evidence>
<dbReference type="EMBL" id="JACBYR010000001">
    <property type="protein sequence ID" value="NYE82021.1"/>
    <property type="molecule type" value="Genomic_DNA"/>
</dbReference>
<dbReference type="SUPFAM" id="SSF75304">
    <property type="entry name" value="Amidase signature (AS) enzymes"/>
    <property type="match status" value="1"/>
</dbReference>
<dbReference type="InterPro" id="IPR023631">
    <property type="entry name" value="Amidase_dom"/>
</dbReference>
<dbReference type="EC" id="6.3.5.7" evidence="3"/>
<evidence type="ECO:0000256" key="1">
    <source>
        <dbReference type="ARBA" id="ARBA00009199"/>
    </source>
</evidence>
<name>A0A7Y9LMT6_9BURK</name>
<reference evidence="3 4" key="1">
    <citation type="submission" date="2020-07" db="EMBL/GenBank/DDBJ databases">
        <title>Genomic Encyclopedia of Type Strains, Phase IV (KMG-V): Genome sequencing to study the core and pangenomes of soil and plant-associated prokaryotes.</title>
        <authorList>
            <person name="Whitman W."/>
        </authorList>
    </citation>
    <scope>NUCLEOTIDE SEQUENCE [LARGE SCALE GENOMIC DNA]</scope>
    <source>
        <strain evidence="3 4">SAS40</strain>
    </source>
</reference>
<dbReference type="RefSeq" id="WP_179584499.1">
    <property type="nucleotide sequence ID" value="NZ_JACBYR010000001.1"/>
</dbReference>
<dbReference type="Proteomes" id="UP000542125">
    <property type="component" value="Unassembled WGS sequence"/>
</dbReference>
<dbReference type="InterPro" id="IPR000120">
    <property type="entry name" value="Amidase"/>
</dbReference>
<accession>A0A7Y9LMT6</accession>
<feature type="domain" description="Amidase" evidence="2">
    <location>
        <begin position="25"/>
        <end position="453"/>
    </location>
</feature>
<keyword evidence="4" id="KW-1185">Reference proteome</keyword>
<dbReference type="AlphaFoldDB" id="A0A7Y9LMT6"/>
<dbReference type="InterPro" id="IPR036928">
    <property type="entry name" value="AS_sf"/>
</dbReference>
<comment type="caution">
    <text evidence="3">The sequence shown here is derived from an EMBL/GenBank/DDBJ whole genome shotgun (WGS) entry which is preliminary data.</text>
</comment>
<dbReference type="PANTHER" id="PTHR11895">
    <property type="entry name" value="TRANSAMIDASE"/>
    <property type="match status" value="1"/>
</dbReference>
<dbReference type="Pfam" id="PF01425">
    <property type="entry name" value="Amidase"/>
    <property type="match status" value="1"/>
</dbReference>
<dbReference type="PANTHER" id="PTHR11895:SF7">
    <property type="entry name" value="GLUTAMYL-TRNA(GLN) AMIDOTRANSFERASE SUBUNIT A, MITOCHONDRIAL"/>
    <property type="match status" value="1"/>
</dbReference>
<evidence type="ECO:0000313" key="4">
    <source>
        <dbReference type="Proteomes" id="UP000542125"/>
    </source>
</evidence>
<dbReference type="GO" id="GO:0050566">
    <property type="term" value="F:asparaginyl-tRNA synthase (glutamine-hydrolyzing) activity"/>
    <property type="evidence" value="ECO:0007669"/>
    <property type="project" value="UniProtKB-EC"/>
</dbReference>
<protein>
    <submittedName>
        <fullName evidence="3">Aspartyl-tRNA(Asn)/glutamyl-tRNA(Gln) amidotransferase subunit A</fullName>
        <ecNumber evidence="3">6.3.5.6</ecNumber>
        <ecNumber evidence="3">6.3.5.7</ecNumber>
    </submittedName>
</protein>
<sequence length="472" mass="50242">MTNLTRYDATQLAEMIRNRDVSPVEVVQAHLDRIADVDPKINAIVTIADQALADAKRAEAAVLRGDVLGPLHGVPFTAKDSIDTAGVLTQRGSPIFKGRNPDTDATSVARLKQAGGILLAKTNLPEFSYWIESDNLLSGRTNNPWNLARTPGGSSGGESAAIAAGMSPLGLGTDLAISVRGPAAQTGITSLKATHGRVPMTGIWPRAPRRFWHIGPMARSVRDIALAYSLLAGPDGHDAFSSSIGAAQPASGALKGGLDTSPLRVGWLVEPGFGPIDPEVAATVKAAAEAMRQAGHHVEAVRIPALELDFALDVFNRLHVMEMKPAFRAATAGRRDDEIYMMARTMLATPDTSMADFIDAEQAAERLRDGFADYFSRYDLLITPVQPIPAQPHGTTEFRINGQTVDATYLQGSTVPLNLTGLPGMSMRFGTSHDGMPIGIQLVGAWQAEPTLLHAAAILEAVSPVRNQHPLI</sequence>
<dbReference type="PROSITE" id="PS00571">
    <property type="entry name" value="AMIDASES"/>
    <property type="match status" value="1"/>
</dbReference>
<dbReference type="GO" id="GO:0050567">
    <property type="term" value="F:glutaminyl-tRNA synthase (glutamine-hydrolyzing) activity"/>
    <property type="evidence" value="ECO:0007669"/>
    <property type="project" value="UniProtKB-EC"/>
</dbReference>
<dbReference type="GO" id="GO:0016740">
    <property type="term" value="F:transferase activity"/>
    <property type="evidence" value="ECO:0007669"/>
    <property type="project" value="UniProtKB-KW"/>
</dbReference>
<keyword evidence="3" id="KW-0808">Transferase</keyword>
<dbReference type="EC" id="6.3.5.6" evidence="3"/>
<dbReference type="Gene3D" id="3.90.1300.10">
    <property type="entry name" value="Amidase signature (AS) domain"/>
    <property type="match status" value="1"/>
</dbReference>
<comment type="similarity">
    <text evidence="1">Belongs to the amidase family.</text>
</comment>
<dbReference type="InterPro" id="IPR020556">
    <property type="entry name" value="Amidase_CS"/>
</dbReference>
<gene>
    <name evidence="3" type="ORF">FHW18_001292</name>
</gene>
<organism evidence="3 4">
    <name type="scientific">Pigmentiphaga litoralis</name>
    <dbReference type="NCBI Taxonomy" id="516702"/>
    <lineage>
        <taxon>Bacteria</taxon>
        <taxon>Pseudomonadati</taxon>
        <taxon>Pseudomonadota</taxon>
        <taxon>Betaproteobacteria</taxon>
        <taxon>Burkholderiales</taxon>
        <taxon>Alcaligenaceae</taxon>
        <taxon>Pigmentiphaga</taxon>
    </lineage>
</organism>
<evidence type="ECO:0000313" key="3">
    <source>
        <dbReference type="EMBL" id="NYE82021.1"/>
    </source>
</evidence>
<keyword evidence="3" id="KW-0436">Ligase</keyword>